<evidence type="ECO:0000313" key="3">
    <source>
        <dbReference type="Proteomes" id="UP000499080"/>
    </source>
</evidence>
<protein>
    <submittedName>
        <fullName evidence="2">Uncharacterized protein</fullName>
    </submittedName>
</protein>
<gene>
    <name evidence="2" type="ORF">AVEN_169430_1</name>
</gene>
<dbReference type="EMBL" id="BGPR01030997">
    <property type="protein sequence ID" value="GBO03820.1"/>
    <property type="molecule type" value="Genomic_DNA"/>
</dbReference>
<evidence type="ECO:0000313" key="2">
    <source>
        <dbReference type="EMBL" id="GBO03820.1"/>
    </source>
</evidence>
<name>A0A4Y2TWL7_ARAVE</name>
<evidence type="ECO:0000256" key="1">
    <source>
        <dbReference type="SAM" id="MobiDB-lite"/>
    </source>
</evidence>
<proteinExistence type="predicted"/>
<dbReference type="AlphaFoldDB" id="A0A4Y2TWL7"/>
<feature type="region of interest" description="Disordered" evidence="1">
    <location>
        <begin position="1"/>
        <end position="36"/>
    </location>
</feature>
<dbReference type="Proteomes" id="UP000499080">
    <property type="component" value="Unassembled WGS sequence"/>
</dbReference>
<reference evidence="2 3" key="1">
    <citation type="journal article" date="2019" name="Sci. Rep.">
        <title>Orb-weaving spider Araneus ventricosus genome elucidates the spidroin gene catalogue.</title>
        <authorList>
            <person name="Kono N."/>
            <person name="Nakamura H."/>
            <person name="Ohtoshi R."/>
            <person name="Moran D.A.P."/>
            <person name="Shinohara A."/>
            <person name="Yoshida Y."/>
            <person name="Fujiwara M."/>
            <person name="Mori M."/>
            <person name="Tomita M."/>
            <person name="Arakawa K."/>
        </authorList>
    </citation>
    <scope>NUCLEOTIDE SEQUENCE [LARGE SCALE GENOMIC DNA]</scope>
</reference>
<feature type="non-terminal residue" evidence="2">
    <location>
        <position position="36"/>
    </location>
</feature>
<keyword evidence="3" id="KW-1185">Reference proteome</keyword>
<comment type="caution">
    <text evidence="2">The sequence shown here is derived from an EMBL/GenBank/DDBJ whole genome shotgun (WGS) entry which is preliminary data.</text>
</comment>
<sequence length="36" mass="3817">MFGSPGFDSDLGGQSDCTNASHKRCCHTDTKTGILE</sequence>
<accession>A0A4Y2TWL7</accession>
<organism evidence="2 3">
    <name type="scientific">Araneus ventricosus</name>
    <name type="common">Orbweaver spider</name>
    <name type="synonym">Epeira ventricosa</name>
    <dbReference type="NCBI Taxonomy" id="182803"/>
    <lineage>
        <taxon>Eukaryota</taxon>
        <taxon>Metazoa</taxon>
        <taxon>Ecdysozoa</taxon>
        <taxon>Arthropoda</taxon>
        <taxon>Chelicerata</taxon>
        <taxon>Arachnida</taxon>
        <taxon>Araneae</taxon>
        <taxon>Araneomorphae</taxon>
        <taxon>Entelegynae</taxon>
        <taxon>Araneoidea</taxon>
        <taxon>Araneidae</taxon>
        <taxon>Araneus</taxon>
    </lineage>
</organism>